<dbReference type="Proteomes" id="UP000305939">
    <property type="component" value="Unassembled WGS sequence"/>
</dbReference>
<comment type="caution">
    <text evidence="3">The sequence shown here is derived from an EMBL/GenBank/DDBJ whole genome shotgun (WGS) entry which is preliminary data.</text>
</comment>
<keyword evidence="1" id="KW-0812">Transmembrane</keyword>
<dbReference type="EMBL" id="SSMC01000001">
    <property type="protein sequence ID" value="THD69213.1"/>
    <property type="molecule type" value="Genomic_DNA"/>
</dbReference>
<evidence type="ECO:0000313" key="3">
    <source>
        <dbReference type="EMBL" id="THD69213.1"/>
    </source>
</evidence>
<evidence type="ECO:0000259" key="2">
    <source>
        <dbReference type="Pfam" id="PF05569"/>
    </source>
</evidence>
<keyword evidence="1" id="KW-1133">Transmembrane helix</keyword>
<keyword evidence="4" id="KW-1185">Reference proteome</keyword>
<dbReference type="OrthoDB" id="1522859at2"/>
<dbReference type="InterPro" id="IPR008756">
    <property type="entry name" value="Peptidase_M56"/>
</dbReference>
<name>A0A4S3M2F1_9FLAO</name>
<dbReference type="PANTHER" id="PTHR34978:SF3">
    <property type="entry name" value="SLR0241 PROTEIN"/>
    <property type="match status" value="1"/>
</dbReference>
<feature type="transmembrane region" description="Helical" evidence="1">
    <location>
        <begin position="172"/>
        <end position="193"/>
    </location>
</feature>
<proteinExistence type="predicted"/>
<organism evidence="3 4">
    <name type="scientific">Robertkochia marina</name>
    <dbReference type="NCBI Taxonomy" id="1227945"/>
    <lineage>
        <taxon>Bacteria</taxon>
        <taxon>Pseudomonadati</taxon>
        <taxon>Bacteroidota</taxon>
        <taxon>Flavobacteriia</taxon>
        <taxon>Flavobacteriales</taxon>
        <taxon>Flavobacteriaceae</taxon>
        <taxon>Robertkochia</taxon>
    </lineage>
</organism>
<feature type="domain" description="Peptidase M56" evidence="2">
    <location>
        <begin position="111"/>
        <end position="257"/>
    </location>
</feature>
<dbReference type="Pfam" id="PF05569">
    <property type="entry name" value="Peptidase_M56"/>
    <property type="match status" value="1"/>
</dbReference>
<feature type="transmembrane region" description="Helical" evidence="1">
    <location>
        <begin position="36"/>
        <end position="59"/>
    </location>
</feature>
<gene>
    <name evidence="3" type="ORF">E7Z59_02455</name>
</gene>
<sequence>MEPMYYIIWTSISLTLFYGVYKLAFNEAIPAWAHRVYLIFTLCGSLLLPFQPFALSLGLENNAVTENFSDLESLEILTSSQVTSTEKSIDLWTVLGTVYTIVLALMLLRFLWQFIKMYKIYRRAGIERSSELVLIKHPSIMAPFSFFNYVFINEKLVEEERYEQVLTHEQVHARQFHSIDIILAELFIAFFWFHPLAWTIKNKIVLIHEYLADDGVLQTGVDKTTYQVLLLNQIAEGRLICLSSNFNHSLIKKRILMMSKSNVNPGSGLRLLVLLPITMLLCLAIACTNAEEPEAAKEEMNIPPPPPPLSMEDMNFDDATFVVDGKEVSKAEVNKIGAKNIQTVNIVKGEHGDQFEIVTKPQVVQVAKKINYEDARKLFVVDGEIQKDDFEVSSIGKENIKSVNIIGLQEEIKKYTDGDYDRVVIIETK</sequence>
<evidence type="ECO:0000256" key="1">
    <source>
        <dbReference type="SAM" id="Phobius"/>
    </source>
</evidence>
<reference evidence="3 4" key="1">
    <citation type="submission" date="2019-04" db="EMBL/GenBank/DDBJ databases">
        <title>Draft genome sequence of Robertkochia marina CC-AMO-30D.</title>
        <authorList>
            <person name="Hameed A."/>
            <person name="Lin S.-Y."/>
            <person name="Shahina M."/>
            <person name="Lai W.-A."/>
            <person name="Young C.-C."/>
        </authorList>
    </citation>
    <scope>NUCLEOTIDE SEQUENCE [LARGE SCALE GENOMIC DNA]</scope>
    <source>
        <strain evidence="3 4">CC-AMO-30D</strain>
    </source>
</reference>
<dbReference type="AlphaFoldDB" id="A0A4S3M2F1"/>
<dbReference type="InterPro" id="IPR052173">
    <property type="entry name" value="Beta-lactam_resp_regulator"/>
</dbReference>
<evidence type="ECO:0000313" key="4">
    <source>
        <dbReference type="Proteomes" id="UP000305939"/>
    </source>
</evidence>
<accession>A0A4S3M2F1</accession>
<feature type="transmembrane region" description="Helical" evidence="1">
    <location>
        <begin position="6"/>
        <end position="24"/>
    </location>
</feature>
<keyword evidence="1" id="KW-0472">Membrane</keyword>
<dbReference type="PANTHER" id="PTHR34978">
    <property type="entry name" value="POSSIBLE SENSOR-TRANSDUCER PROTEIN BLAR"/>
    <property type="match status" value="1"/>
</dbReference>
<protein>
    <submittedName>
        <fullName evidence="3">M56 family metallopeptidase</fullName>
    </submittedName>
</protein>
<dbReference type="CDD" id="cd07341">
    <property type="entry name" value="M56_BlaR1_MecR1_like"/>
    <property type="match status" value="1"/>
</dbReference>
<feature type="transmembrane region" description="Helical" evidence="1">
    <location>
        <begin position="91"/>
        <end position="112"/>
    </location>
</feature>